<dbReference type="PANTHER" id="PTHR11014">
    <property type="entry name" value="PEPTIDASE M20 FAMILY MEMBER"/>
    <property type="match status" value="1"/>
</dbReference>
<dbReference type="InterPro" id="IPR011650">
    <property type="entry name" value="Peptidase_M20_dimer"/>
</dbReference>
<dbReference type="Pfam" id="PF01546">
    <property type="entry name" value="Peptidase_M20"/>
    <property type="match status" value="1"/>
</dbReference>
<dbReference type="InterPro" id="IPR002933">
    <property type="entry name" value="Peptidase_M20"/>
</dbReference>
<dbReference type="EC" id="3.5.1.32" evidence="3"/>
<evidence type="ECO:0000313" key="3">
    <source>
        <dbReference type="EMBL" id="MDQ0469786.1"/>
    </source>
</evidence>
<keyword evidence="4" id="KW-1185">Reference proteome</keyword>
<dbReference type="InterPro" id="IPR036264">
    <property type="entry name" value="Bact_exopeptidase_dim_dom"/>
</dbReference>
<proteinExistence type="predicted"/>
<name>A0ABU0J8D4_9HYPH</name>
<evidence type="ECO:0000259" key="2">
    <source>
        <dbReference type="Pfam" id="PF07687"/>
    </source>
</evidence>
<sequence length="387" mass="40617">MMTISNSIAAMADEITGWRRDIHRHPETDYDVERTAAMVAGLLRSFGCDEVAEGIGRSGVVGVIRGRPGRRRIGLRADMDALPITEATGAAYASTVPGKMHACGHDGHTAMLLGAAKHLSETRNFDGDVVVIFQPAEEGGGGGRAMVQDGLMERFAVDEVYGMHNMPGLTPGHFAIRPGPFMASSDTFDIEITGRGSHAAKPHEGVDPVVVAAQIVTALQTIASRNVDPLKSAVVSVTAIETGTAYNIIGTTCRMKGTCRALEAGVRDTIESRLTAIAEGTAAAFGATATVRYVRHYPVVVNHAAETAAAAEVARAVAGPAHVDVEAPPIMGAEDFSFMLEARPGAFIFIGNGDSAGLHNPAYDFNDAIIPAGVSYWAKLVEARLAA</sequence>
<feature type="domain" description="Peptidase M20 dimerisation" evidence="2">
    <location>
        <begin position="187"/>
        <end position="280"/>
    </location>
</feature>
<protein>
    <submittedName>
        <fullName evidence="3">Hippurate hydrolase</fullName>
        <ecNumber evidence="3">3.5.1.32</ecNumber>
    </submittedName>
</protein>
<dbReference type="SUPFAM" id="SSF53187">
    <property type="entry name" value="Zn-dependent exopeptidases"/>
    <property type="match status" value="1"/>
</dbReference>
<dbReference type="PANTHER" id="PTHR11014:SF63">
    <property type="entry name" value="METALLOPEPTIDASE, PUTATIVE (AFU_ORTHOLOGUE AFUA_6G09600)-RELATED"/>
    <property type="match status" value="1"/>
</dbReference>
<dbReference type="Gene3D" id="3.30.70.360">
    <property type="match status" value="1"/>
</dbReference>
<accession>A0ABU0J8D4</accession>
<evidence type="ECO:0000256" key="1">
    <source>
        <dbReference type="ARBA" id="ARBA00022801"/>
    </source>
</evidence>
<dbReference type="Pfam" id="PF07687">
    <property type="entry name" value="M20_dimer"/>
    <property type="match status" value="1"/>
</dbReference>
<dbReference type="PIRSF" id="PIRSF005962">
    <property type="entry name" value="Pept_M20D_amidohydro"/>
    <property type="match status" value="1"/>
</dbReference>
<dbReference type="InterPro" id="IPR017439">
    <property type="entry name" value="Amidohydrolase"/>
</dbReference>
<keyword evidence="1 3" id="KW-0378">Hydrolase</keyword>
<organism evidence="3 4">
    <name type="scientific">Labrys wisconsinensis</name>
    <dbReference type="NCBI Taxonomy" id="425677"/>
    <lineage>
        <taxon>Bacteria</taxon>
        <taxon>Pseudomonadati</taxon>
        <taxon>Pseudomonadota</taxon>
        <taxon>Alphaproteobacteria</taxon>
        <taxon>Hyphomicrobiales</taxon>
        <taxon>Xanthobacteraceae</taxon>
        <taxon>Labrys</taxon>
    </lineage>
</organism>
<dbReference type="Gene3D" id="3.40.630.10">
    <property type="entry name" value="Zn peptidases"/>
    <property type="match status" value="1"/>
</dbReference>
<comment type="caution">
    <text evidence="3">The sequence shown here is derived from an EMBL/GenBank/DDBJ whole genome shotgun (WGS) entry which is preliminary data.</text>
</comment>
<dbReference type="NCBIfam" id="TIGR01891">
    <property type="entry name" value="amidohydrolases"/>
    <property type="match status" value="1"/>
</dbReference>
<dbReference type="EMBL" id="JAUSVX010000004">
    <property type="protein sequence ID" value="MDQ0469786.1"/>
    <property type="molecule type" value="Genomic_DNA"/>
</dbReference>
<reference evidence="3 4" key="1">
    <citation type="submission" date="2023-07" db="EMBL/GenBank/DDBJ databases">
        <title>Genomic Encyclopedia of Type Strains, Phase IV (KMG-IV): sequencing the most valuable type-strain genomes for metagenomic binning, comparative biology and taxonomic classification.</title>
        <authorList>
            <person name="Goeker M."/>
        </authorList>
    </citation>
    <scope>NUCLEOTIDE SEQUENCE [LARGE SCALE GENOMIC DNA]</scope>
    <source>
        <strain evidence="3 4">DSM 19619</strain>
    </source>
</reference>
<dbReference type="CDD" id="cd05666">
    <property type="entry name" value="M20_Acy1-like"/>
    <property type="match status" value="1"/>
</dbReference>
<dbReference type="GO" id="GO:0047980">
    <property type="term" value="F:hippurate hydrolase activity"/>
    <property type="evidence" value="ECO:0007669"/>
    <property type="project" value="UniProtKB-EC"/>
</dbReference>
<dbReference type="SUPFAM" id="SSF55031">
    <property type="entry name" value="Bacterial exopeptidase dimerisation domain"/>
    <property type="match status" value="1"/>
</dbReference>
<dbReference type="Proteomes" id="UP001242480">
    <property type="component" value="Unassembled WGS sequence"/>
</dbReference>
<evidence type="ECO:0000313" key="4">
    <source>
        <dbReference type="Proteomes" id="UP001242480"/>
    </source>
</evidence>
<gene>
    <name evidence="3" type="ORF">QO011_002802</name>
</gene>